<sequence>LEQEHEFLLLQLDDYPPLYGKKSTNTLEAHPLKLIGEKDMHCEGERTEESETNDANDDSKERQIGYSLTRASLSKAVGKTLNIQIEFDRNVILGNVTS</sequence>
<comment type="caution">
    <text evidence="2">The sequence shown here is derived from an EMBL/GenBank/DDBJ whole genome shotgun (WGS) entry which is preliminary data.</text>
</comment>
<accession>A0A8X6TXB1</accession>
<feature type="non-terminal residue" evidence="2">
    <location>
        <position position="1"/>
    </location>
</feature>
<dbReference type="AlphaFoldDB" id="A0A8X6TXB1"/>
<evidence type="ECO:0000313" key="2">
    <source>
        <dbReference type="EMBL" id="GFT53497.1"/>
    </source>
</evidence>
<reference evidence="2" key="1">
    <citation type="submission" date="2020-08" db="EMBL/GenBank/DDBJ databases">
        <title>Multicomponent nature underlies the extraordinary mechanical properties of spider dragline silk.</title>
        <authorList>
            <person name="Kono N."/>
            <person name="Nakamura H."/>
            <person name="Mori M."/>
            <person name="Yoshida Y."/>
            <person name="Ohtoshi R."/>
            <person name="Malay A.D."/>
            <person name="Moran D.A.P."/>
            <person name="Tomita M."/>
            <person name="Numata K."/>
            <person name="Arakawa K."/>
        </authorList>
    </citation>
    <scope>NUCLEOTIDE SEQUENCE</scope>
</reference>
<dbReference type="Proteomes" id="UP000887013">
    <property type="component" value="Unassembled WGS sequence"/>
</dbReference>
<evidence type="ECO:0000313" key="3">
    <source>
        <dbReference type="Proteomes" id="UP000887013"/>
    </source>
</evidence>
<keyword evidence="3" id="KW-1185">Reference proteome</keyword>
<dbReference type="EMBL" id="BMAW01112600">
    <property type="protein sequence ID" value="GFT53497.1"/>
    <property type="molecule type" value="Genomic_DNA"/>
</dbReference>
<name>A0A8X6TXB1_NEPPI</name>
<feature type="compositionally biased region" description="Basic and acidic residues" evidence="1">
    <location>
        <begin position="38"/>
        <end position="49"/>
    </location>
</feature>
<proteinExistence type="predicted"/>
<organism evidence="2 3">
    <name type="scientific">Nephila pilipes</name>
    <name type="common">Giant wood spider</name>
    <name type="synonym">Nephila maculata</name>
    <dbReference type="NCBI Taxonomy" id="299642"/>
    <lineage>
        <taxon>Eukaryota</taxon>
        <taxon>Metazoa</taxon>
        <taxon>Ecdysozoa</taxon>
        <taxon>Arthropoda</taxon>
        <taxon>Chelicerata</taxon>
        <taxon>Arachnida</taxon>
        <taxon>Araneae</taxon>
        <taxon>Araneomorphae</taxon>
        <taxon>Entelegynae</taxon>
        <taxon>Araneoidea</taxon>
        <taxon>Nephilidae</taxon>
        <taxon>Nephila</taxon>
    </lineage>
</organism>
<protein>
    <submittedName>
        <fullName evidence="2">Uncharacterized protein</fullName>
    </submittedName>
</protein>
<evidence type="ECO:0000256" key="1">
    <source>
        <dbReference type="SAM" id="MobiDB-lite"/>
    </source>
</evidence>
<feature type="region of interest" description="Disordered" evidence="1">
    <location>
        <begin position="38"/>
        <end position="62"/>
    </location>
</feature>
<gene>
    <name evidence="2" type="ORF">NPIL_184671</name>
</gene>